<feature type="compositionally biased region" description="Polar residues" evidence="1">
    <location>
        <begin position="366"/>
        <end position="383"/>
    </location>
</feature>
<feature type="compositionally biased region" description="Low complexity" evidence="1">
    <location>
        <begin position="414"/>
        <end position="424"/>
    </location>
</feature>
<keyword evidence="2" id="KW-1133">Transmembrane helix</keyword>
<feature type="compositionally biased region" description="Polar residues" evidence="1">
    <location>
        <begin position="307"/>
        <end position="318"/>
    </location>
</feature>
<dbReference type="EMBL" id="AZHC01000013">
    <property type="protein sequence ID" value="OAA42667.1"/>
    <property type="molecule type" value="Genomic_DNA"/>
</dbReference>
<dbReference type="CDD" id="cd12087">
    <property type="entry name" value="TM_EGFR-like"/>
    <property type="match status" value="1"/>
</dbReference>
<evidence type="ECO:0000256" key="2">
    <source>
        <dbReference type="SAM" id="Phobius"/>
    </source>
</evidence>
<reference evidence="3 4" key="1">
    <citation type="journal article" date="2016" name="Genome Biol. Evol.">
        <title>Divergent and convergent evolution of fungal pathogenicity.</title>
        <authorList>
            <person name="Shang Y."/>
            <person name="Xiao G."/>
            <person name="Zheng P."/>
            <person name="Cen K."/>
            <person name="Zhan S."/>
            <person name="Wang C."/>
        </authorList>
    </citation>
    <scope>NUCLEOTIDE SEQUENCE [LARGE SCALE GENOMIC DNA]</scope>
    <source>
        <strain evidence="3 4">RCEF 4871</strain>
    </source>
</reference>
<keyword evidence="4" id="KW-1185">Reference proteome</keyword>
<organism evidence="3 4">
    <name type="scientific">Metarhizium rileyi (strain RCEF 4871)</name>
    <name type="common">Nomuraea rileyi</name>
    <dbReference type="NCBI Taxonomy" id="1649241"/>
    <lineage>
        <taxon>Eukaryota</taxon>
        <taxon>Fungi</taxon>
        <taxon>Dikarya</taxon>
        <taxon>Ascomycota</taxon>
        <taxon>Pezizomycotina</taxon>
        <taxon>Sordariomycetes</taxon>
        <taxon>Hypocreomycetidae</taxon>
        <taxon>Hypocreales</taxon>
        <taxon>Clavicipitaceae</taxon>
        <taxon>Metarhizium</taxon>
    </lineage>
</organism>
<evidence type="ECO:0000313" key="4">
    <source>
        <dbReference type="Proteomes" id="UP000243498"/>
    </source>
</evidence>
<dbReference type="Proteomes" id="UP000243498">
    <property type="component" value="Unassembled WGS sequence"/>
</dbReference>
<keyword evidence="2" id="KW-0812">Transmembrane</keyword>
<protein>
    <submittedName>
        <fullName evidence="3">Uncharacterized protein</fullName>
    </submittedName>
</protein>
<feature type="compositionally biased region" description="Polar residues" evidence="1">
    <location>
        <begin position="31"/>
        <end position="52"/>
    </location>
</feature>
<evidence type="ECO:0000256" key="1">
    <source>
        <dbReference type="SAM" id="MobiDB-lite"/>
    </source>
</evidence>
<dbReference type="STRING" id="1081105.A0A167DP83"/>
<feature type="compositionally biased region" description="Low complexity" evidence="1">
    <location>
        <begin position="248"/>
        <end position="270"/>
    </location>
</feature>
<comment type="caution">
    <text evidence="3">The sequence shown here is derived from an EMBL/GenBank/DDBJ whole genome shotgun (WGS) entry which is preliminary data.</text>
</comment>
<accession>A0A167DP83</accession>
<feature type="region of interest" description="Disordered" evidence="1">
    <location>
        <begin position="1"/>
        <end position="58"/>
    </location>
</feature>
<feature type="compositionally biased region" description="Basic and acidic residues" evidence="1">
    <location>
        <begin position="329"/>
        <end position="345"/>
    </location>
</feature>
<dbReference type="AlphaFoldDB" id="A0A167DP83"/>
<proteinExistence type="predicted"/>
<evidence type="ECO:0000313" key="3">
    <source>
        <dbReference type="EMBL" id="OAA42667.1"/>
    </source>
</evidence>
<sequence>MDLLPKNERTVANGFGDDGYDPRRDAEPSFHSASQITTSTGSSPGPAQTSSPGEGGSEITFRDFLAEPVGSRVVSNAGSSAGPKRRLSWTVRTDDNDRLKVNWIAWMSRSALLSEESDQVVVEKVTINSTDANGKGENHFLSDYDDGQTGVTINFEDWLNKLHNGKGKEPKVVRRDAAPVGNGRAEAETDFMRLQISWAKSKSGKTGISNSGVFFVKTPKVPTVESSNRDNATGYVETTVDTNVRVLPPASTQSNTAPSSSPAPNAPEQSSVPTAAIIGGCVGGALLIAALVWFCLIRRRRKRTEPSFDSQYKPTSSMEGKAVANAQADDSRLSGRSEDSGRPDYPDYPAHNTAVNPAVAYPDQSEYYQPSYNPSGSFHSLQDTGAHAGPSGYPSHYGAGFPPAAPMQEDYHHAAAAAAAPAAPGQAHDPDFPFVTIPIPPEIREYLEPNSTNDDVRRVETEEKIIAEDVKAMKAQEARKREEARARMS</sequence>
<feature type="transmembrane region" description="Helical" evidence="2">
    <location>
        <begin position="275"/>
        <end position="297"/>
    </location>
</feature>
<gene>
    <name evidence="3" type="ORF">NOR_04798</name>
</gene>
<dbReference type="OMA" id="DFMRLQI"/>
<dbReference type="OrthoDB" id="4937986at2759"/>
<feature type="region of interest" description="Disordered" evidence="1">
    <location>
        <begin position="305"/>
        <end position="436"/>
    </location>
</feature>
<name>A0A167DP83_METRR</name>
<keyword evidence="2" id="KW-0472">Membrane</keyword>
<feature type="region of interest" description="Disordered" evidence="1">
    <location>
        <begin position="223"/>
        <end position="270"/>
    </location>
</feature>